<evidence type="ECO:0000256" key="10">
    <source>
        <dbReference type="ARBA" id="ARBA00042242"/>
    </source>
</evidence>
<dbReference type="SUPFAM" id="SSF56059">
    <property type="entry name" value="Glutathione synthetase ATP-binding domain-like"/>
    <property type="match status" value="1"/>
</dbReference>
<evidence type="ECO:0000256" key="2">
    <source>
        <dbReference type="ARBA" id="ARBA00001946"/>
    </source>
</evidence>
<dbReference type="PANTHER" id="PTHR43472">
    <property type="entry name" value="PHOSPHORIBOSYLAMINE--GLYCINE LIGASE"/>
    <property type="match status" value="1"/>
</dbReference>
<evidence type="ECO:0000256" key="6">
    <source>
        <dbReference type="ARBA" id="ARBA00022741"/>
    </source>
</evidence>
<dbReference type="InterPro" id="IPR020561">
    <property type="entry name" value="PRibGlycinamid_synth_ATP-grasp"/>
</dbReference>
<dbReference type="InterPro" id="IPR016185">
    <property type="entry name" value="PreATP-grasp_dom_sf"/>
</dbReference>
<evidence type="ECO:0000256" key="3">
    <source>
        <dbReference type="ARBA" id="ARBA00005174"/>
    </source>
</evidence>
<gene>
    <name evidence="12" type="primary">purD</name>
    <name evidence="16" type="ORF">CHU93_12415</name>
</gene>
<feature type="region of interest" description="Disordered" evidence="14">
    <location>
        <begin position="205"/>
        <end position="225"/>
    </location>
</feature>
<dbReference type="SMART" id="SM01210">
    <property type="entry name" value="GARS_C"/>
    <property type="match status" value="1"/>
</dbReference>
<evidence type="ECO:0000256" key="11">
    <source>
        <dbReference type="ARBA" id="ARBA00042864"/>
    </source>
</evidence>
<dbReference type="UniPathway" id="UPA00074">
    <property type="reaction ID" value="UER00125"/>
</dbReference>
<evidence type="ECO:0000313" key="17">
    <source>
        <dbReference type="Proteomes" id="UP000216991"/>
    </source>
</evidence>
<dbReference type="PANTHER" id="PTHR43472:SF1">
    <property type="entry name" value="PHOSPHORIBOSYLAMINE--GLYCINE LIGASE, CHLOROPLASTIC"/>
    <property type="match status" value="1"/>
</dbReference>
<evidence type="ECO:0000256" key="1">
    <source>
        <dbReference type="ARBA" id="ARBA00001936"/>
    </source>
</evidence>
<dbReference type="GO" id="GO:0009113">
    <property type="term" value="P:purine nucleobase biosynthetic process"/>
    <property type="evidence" value="ECO:0007669"/>
    <property type="project" value="InterPro"/>
</dbReference>
<comment type="caution">
    <text evidence="16">The sequence shown here is derived from an EMBL/GenBank/DDBJ whole genome shotgun (WGS) entry which is preliminary data.</text>
</comment>
<comment type="catalytic activity">
    <reaction evidence="12">
        <text>5-phospho-beta-D-ribosylamine + glycine + ATP = N(1)-(5-phospho-beta-D-ribosyl)glycinamide + ADP + phosphate + H(+)</text>
        <dbReference type="Rhea" id="RHEA:17453"/>
        <dbReference type="ChEBI" id="CHEBI:15378"/>
        <dbReference type="ChEBI" id="CHEBI:30616"/>
        <dbReference type="ChEBI" id="CHEBI:43474"/>
        <dbReference type="ChEBI" id="CHEBI:57305"/>
        <dbReference type="ChEBI" id="CHEBI:58681"/>
        <dbReference type="ChEBI" id="CHEBI:143788"/>
        <dbReference type="ChEBI" id="CHEBI:456216"/>
        <dbReference type="EC" id="6.3.4.13"/>
    </reaction>
</comment>
<dbReference type="EMBL" id="NOXT01000120">
    <property type="protein sequence ID" value="OYQ26087.1"/>
    <property type="molecule type" value="Genomic_DNA"/>
</dbReference>
<evidence type="ECO:0000256" key="12">
    <source>
        <dbReference type="HAMAP-Rule" id="MF_00138"/>
    </source>
</evidence>
<evidence type="ECO:0000256" key="5">
    <source>
        <dbReference type="ARBA" id="ARBA00022598"/>
    </source>
</evidence>
<dbReference type="OrthoDB" id="9807240at2"/>
<evidence type="ECO:0000259" key="15">
    <source>
        <dbReference type="PROSITE" id="PS50975"/>
    </source>
</evidence>
<dbReference type="NCBIfam" id="TIGR00877">
    <property type="entry name" value="purD"/>
    <property type="match status" value="1"/>
</dbReference>
<comment type="cofactor">
    <cofactor evidence="1">
        <name>Mn(2+)</name>
        <dbReference type="ChEBI" id="CHEBI:29035"/>
    </cofactor>
</comment>
<dbReference type="GO" id="GO:0046872">
    <property type="term" value="F:metal ion binding"/>
    <property type="evidence" value="ECO:0007669"/>
    <property type="project" value="InterPro"/>
</dbReference>
<dbReference type="SMART" id="SM01209">
    <property type="entry name" value="GARS_A"/>
    <property type="match status" value="1"/>
</dbReference>
<dbReference type="InterPro" id="IPR000115">
    <property type="entry name" value="PRibGlycinamide_synth"/>
</dbReference>
<dbReference type="SUPFAM" id="SSF51246">
    <property type="entry name" value="Rudiment single hybrid motif"/>
    <property type="match status" value="1"/>
</dbReference>
<evidence type="ECO:0000256" key="7">
    <source>
        <dbReference type="ARBA" id="ARBA00022755"/>
    </source>
</evidence>
<dbReference type="PROSITE" id="PS00184">
    <property type="entry name" value="GARS"/>
    <property type="match status" value="1"/>
</dbReference>
<evidence type="ECO:0000256" key="9">
    <source>
        <dbReference type="ARBA" id="ARBA00038345"/>
    </source>
</evidence>
<dbReference type="InterPro" id="IPR020560">
    <property type="entry name" value="PRibGlycinamide_synth_C-dom"/>
</dbReference>
<dbReference type="InterPro" id="IPR011761">
    <property type="entry name" value="ATP-grasp"/>
</dbReference>
<dbReference type="Pfam" id="PF02844">
    <property type="entry name" value="GARS_N"/>
    <property type="match status" value="1"/>
</dbReference>
<evidence type="ECO:0000256" key="4">
    <source>
        <dbReference type="ARBA" id="ARBA00013255"/>
    </source>
</evidence>
<dbReference type="AlphaFoldDB" id="A0A255YA25"/>
<dbReference type="InterPro" id="IPR020562">
    <property type="entry name" value="PRibGlycinamide_synth_N"/>
</dbReference>
<dbReference type="EC" id="6.3.4.13" evidence="4 12"/>
<keyword evidence="8 13" id="KW-0067">ATP-binding</keyword>
<keyword evidence="6 13" id="KW-0547">Nucleotide-binding</keyword>
<dbReference type="Proteomes" id="UP000216991">
    <property type="component" value="Unassembled WGS sequence"/>
</dbReference>
<dbReference type="GO" id="GO:0005524">
    <property type="term" value="F:ATP binding"/>
    <property type="evidence" value="ECO:0007669"/>
    <property type="project" value="UniProtKB-UniRule"/>
</dbReference>
<dbReference type="HAMAP" id="MF_00138">
    <property type="entry name" value="GARS"/>
    <property type="match status" value="1"/>
</dbReference>
<dbReference type="Pfam" id="PF02843">
    <property type="entry name" value="GARS_C"/>
    <property type="match status" value="1"/>
</dbReference>
<protein>
    <recommendedName>
        <fullName evidence="4 12">Phosphoribosylamine--glycine ligase</fullName>
        <ecNumber evidence="4 12">6.3.4.13</ecNumber>
    </recommendedName>
    <alternativeName>
        <fullName evidence="12">GARS</fullName>
    </alternativeName>
    <alternativeName>
        <fullName evidence="10 12">Glycinamide ribonucleotide synthetase</fullName>
    </alternativeName>
    <alternativeName>
        <fullName evidence="11 12">Phosphoribosylglycinamide synthetase</fullName>
    </alternativeName>
</protein>
<comment type="similarity">
    <text evidence="9 12">Belongs to the GARS family.</text>
</comment>
<dbReference type="PROSITE" id="PS50975">
    <property type="entry name" value="ATP_GRASP"/>
    <property type="match status" value="1"/>
</dbReference>
<sequence>MNILVLGGGGREHALCWRLRQSPRCAALICAPGNAGIAAVADCVAISITDGAAVLALVRDRQIGLVVVGPEAPLVAGVADALRAAGVPVLGPSAAAAQLEASKGFTKDLSAEHGIPTARFRRFADAAEAHHYVAVHPLPVVVKADGLAGGKGVTVAETNEEGLAALAEIHGPVVVEQCLEGPEASLFILTDGETVRLLPTAQDHKRLRDGDQGPNTGGMGAISPSPRLTPDLIERALTEIVRPTLASMKARGTPFQGFLYAGLMLTPTGPMLIEYNVRLGDPEAQVLMLRLASDAVELFWAAATGHLAEVEPVFSDDAAVTVVMAANGYPSRPVMGTAIEGLAAAEALGVTIFHAGTRISEDGRLVAAGGRVLNVTALGHDISEARALAYAAIRKIRWHGGHFRRDIGKSA</sequence>
<dbReference type="Gene3D" id="3.90.600.10">
    <property type="entry name" value="Phosphoribosylglycinamide synthetase, C-terminal domain"/>
    <property type="match status" value="1"/>
</dbReference>
<accession>A0A255YA25</accession>
<keyword evidence="17" id="KW-1185">Reference proteome</keyword>
<name>A0A255YA25_9SPHN</name>
<organism evidence="16 17">
    <name type="scientific">Sandarakinorhabdus cyanobacteriorum</name>
    <dbReference type="NCBI Taxonomy" id="1981098"/>
    <lineage>
        <taxon>Bacteria</taxon>
        <taxon>Pseudomonadati</taxon>
        <taxon>Pseudomonadota</taxon>
        <taxon>Alphaproteobacteria</taxon>
        <taxon>Sphingomonadales</taxon>
        <taxon>Sphingosinicellaceae</taxon>
        <taxon>Sandarakinorhabdus</taxon>
    </lineage>
</organism>
<keyword evidence="7 12" id="KW-0658">Purine biosynthesis</keyword>
<keyword evidence="5 12" id="KW-0436">Ligase</keyword>
<dbReference type="Gene3D" id="3.30.1490.20">
    <property type="entry name" value="ATP-grasp fold, A domain"/>
    <property type="match status" value="1"/>
</dbReference>
<dbReference type="GO" id="GO:0006189">
    <property type="term" value="P:'de novo' IMP biosynthetic process"/>
    <property type="evidence" value="ECO:0007669"/>
    <property type="project" value="UniProtKB-UniRule"/>
</dbReference>
<dbReference type="InterPro" id="IPR020559">
    <property type="entry name" value="PRibGlycinamide_synth_CS"/>
</dbReference>
<dbReference type="FunFam" id="3.90.600.10:FF:000001">
    <property type="entry name" value="Trifunctional purine biosynthetic protein adenosine-3"/>
    <property type="match status" value="1"/>
</dbReference>
<comment type="pathway">
    <text evidence="3 12">Purine metabolism; IMP biosynthesis via de novo pathway; N(1)-(5-phospho-D-ribosyl)glycinamide from 5-phospho-alpha-D-ribose 1-diphosphate: step 2/2.</text>
</comment>
<dbReference type="Gene3D" id="3.30.470.20">
    <property type="entry name" value="ATP-grasp fold, B domain"/>
    <property type="match status" value="1"/>
</dbReference>
<dbReference type="SUPFAM" id="SSF52440">
    <property type="entry name" value="PreATP-grasp domain"/>
    <property type="match status" value="1"/>
</dbReference>
<evidence type="ECO:0000256" key="13">
    <source>
        <dbReference type="PROSITE-ProRule" id="PRU00409"/>
    </source>
</evidence>
<evidence type="ECO:0000256" key="8">
    <source>
        <dbReference type="ARBA" id="ARBA00022840"/>
    </source>
</evidence>
<feature type="domain" description="ATP-grasp" evidence="15">
    <location>
        <begin position="107"/>
        <end position="304"/>
    </location>
</feature>
<dbReference type="InterPro" id="IPR013815">
    <property type="entry name" value="ATP_grasp_subdomain_1"/>
</dbReference>
<proteinExistence type="inferred from homology"/>
<dbReference type="GO" id="GO:0004637">
    <property type="term" value="F:phosphoribosylamine-glycine ligase activity"/>
    <property type="evidence" value="ECO:0007669"/>
    <property type="project" value="UniProtKB-UniRule"/>
</dbReference>
<dbReference type="Pfam" id="PF01071">
    <property type="entry name" value="GARS_A"/>
    <property type="match status" value="1"/>
</dbReference>
<comment type="cofactor">
    <cofactor evidence="2">
        <name>Mg(2+)</name>
        <dbReference type="ChEBI" id="CHEBI:18420"/>
    </cofactor>
</comment>
<reference evidence="16 17" key="1">
    <citation type="submission" date="2017-07" db="EMBL/GenBank/DDBJ databases">
        <title>Sandarakinorhabdus cyanobacteriorum sp. nov., a novel bacterium isolated from cyanobacterial aggregates in a eutrophic lake.</title>
        <authorList>
            <person name="Cai H."/>
        </authorList>
    </citation>
    <scope>NUCLEOTIDE SEQUENCE [LARGE SCALE GENOMIC DNA]</scope>
    <source>
        <strain evidence="16 17">TH057</strain>
    </source>
</reference>
<dbReference type="InterPro" id="IPR037123">
    <property type="entry name" value="PRibGlycinamide_synth_C_sf"/>
</dbReference>
<evidence type="ECO:0000313" key="16">
    <source>
        <dbReference type="EMBL" id="OYQ26087.1"/>
    </source>
</evidence>
<dbReference type="InterPro" id="IPR011054">
    <property type="entry name" value="Rudment_hybrid_motif"/>
</dbReference>
<dbReference type="Gene3D" id="3.40.50.20">
    <property type="match status" value="1"/>
</dbReference>
<evidence type="ECO:0000256" key="14">
    <source>
        <dbReference type="SAM" id="MobiDB-lite"/>
    </source>
</evidence>
<dbReference type="RefSeq" id="WP_094474590.1">
    <property type="nucleotide sequence ID" value="NZ_NOXT01000120.1"/>
</dbReference>